<name>A0A3D0WBE2_9SPHN</name>
<dbReference type="AlphaFoldDB" id="A0A3D0WBE2"/>
<organism evidence="3 4">
    <name type="scientific">Sphingomonas bacterium</name>
    <dbReference type="NCBI Taxonomy" id="1895847"/>
    <lineage>
        <taxon>Bacteria</taxon>
        <taxon>Pseudomonadati</taxon>
        <taxon>Pseudomonadota</taxon>
        <taxon>Alphaproteobacteria</taxon>
        <taxon>Sphingomonadales</taxon>
        <taxon>Sphingomonadaceae</taxon>
        <taxon>Sphingomonas</taxon>
    </lineage>
</organism>
<keyword evidence="2" id="KW-0472">Membrane</keyword>
<keyword evidence="2" id="KW-1133">Transmembrane helix</keyword>
<feature type="region of interest" description="Disordered" evidence="1">
    <location>
        <begin position="1"/>
        <end position="25"/>
    </location>
</feature>
<evidence type="ECO:0000256" key="2">
    <source>
        <dbReference type="SAM" id="Phobius"/>
    </source>
</evidence>
<proteinExistence type="predicted"/>
<evidence type="ECO:0000313" key="4">
    <source>
        <dbReference type="Proteomes" id="UP000262699"/>
    </source>
</evidence>
<accession>A0A3D0WBE2</accession>
<dbReference type="Proteomes" id="UP000262699">
    <property type="component" value="Unassembled WGS sequence"/>
</dbReference>
<feature type="transmembrane region" description="Helical" evidence="2">
    <location>
        <begin position="33"/>
        <end position="62"/>
    </location>
</feature>
<evidence type="ECO:0000313" key="3">
    <source>
        <dbReference type="EMBL" id="HCB76046.1"/>
    </source>
</evidence>
<protein>
    <submittedName>
        <fullName evidence="3">Uncharacterized protein</fullName>
    </submittedName>
</protein>
<sequence>MFVNFNGDWPPMPEQPAPPSPKPRLDRKAEVRLGWVIALNLVMLVLGPLAGATVLHALIAAFSG</sequence>
<comment type="caution">
    <text evidence="3">The sequence shown here is derived from an EMBL/GenBank/DDBJ whole genome shotgun (WGS) entry which is preliminary data.</text>
</comment>
<feature type="compositionally biased region" description="Pro residues" evidence="1">
    <location>
        <begin position="10"/>
        <end position="22"/>
    </location>
</feature>
<dbReference type="EMBL" id="DOYJ01000214">
    <property type="protein sequence ID" value="HCB76046.1"/>
    <property type="molecule type" value="Genomic_DNA"/>
</dbReference>
<evidence type="ECO:0000256" key="1">
    <source>
        <dbReference type="SAM" id="MobiDB-lite"/>
    </source>
</evidence>
<keyword evidence="2" id="KW-0812">Transmembrane</keyword>
<reference evidence="3 4" key="1">
    <citation type="journal article" date="2018" name="Nat. Biotechnol.">
        <title>A standardized bacterial taxonomy based on genome phylogeny substantially revises the tree of life.</title>
        <authorList>
            <person name="Parks D.H."/>
            <person name="Chuvochina M."/>
            <person name="Waite D.W."/>
            <person name="Rinke C."/>
            <person name="Skarshewski A."/>
            <person name="Chaumeil P.A."/>
            <person name="Hugenholtz P."/>
        </authorList>
    </citation>
    <scope>NUCLEOTIDE SEQUENCE [LARGE SCALE GENOMIC DNA]</scope>
    <source>
        <strain evidence="3">UBA9015</strain>
    </source>
</reference>
<gene>
    <name evidence="3" type="ORF">DEP91_07700</name>
</gene>